<accession>A0A0J7KG29</accession>
<feature type="coiled-coil region" evidence="1">
    <location>
        <begin position="122"/>
        <end position="163"/>
    </location>
</feature>
<dbReference type="STRING" id="67767.A0A0J7KG29"/>
<gene>
    <name evidence="3" type="ORF">RF55_10992</name>
</gene>
<evidence type="ECO:0000313" key="4">
    <source>
        <dbReference type="Proteomes" id="UP000036403"/>
    </source>
</evidence>
<feature type="region of interest" description="Disordered" evidence="2">
    <location>
        <begin position="11"/>
        <end position="30"/>
    </location>
</feature>
<organism evidence="3 4">
    <name type="scientific">Lasius niger</name>
    <name type="common">Black garden ant</name>
    <dbReference type="NCBI Taxonomy" id="67767"/>
    <lineage>
        <taxon>Eukaryota</taxon>
        <taxon>Metazoa</taxon>
        <taxon>Ecdysozoa</taxon>
        <taxon>Arthropoda</taxon>
        <taxon>Hexapoda</taxon>
        <taxon>Insecta</taxon>
        <taxon>Pterygota</taxon>
        <taxon>Neoptera</taxon>
        <taxon>Endopterygota</taxon>
        <taxon>Hymenoptera</taxon>
        <taxon>Apocrita</taxon>
        <taxon>Aculeata</taxon>
        <taxon>Formicoidea</taxon>
        <taxon>Formicidae</taxon>
        <taxon>Formicinae</taxon>
        <taxon>Lasius</taxon>
        <taxon>Lasius</taxon>
    </lineage>
</organism>
<reference evidence="3 4" key="1">
    <citation type="submission" date="2015-04" db="EMBL/GenBank/DDBJ databases">
        <title>Lasius niger genome sequencing.</title>
        <authorList>
            <person name="Konorov E.A."/>
            <person name="Nikitin M.A."/>
            <person name="Kirill M.V."/>
            <person name="Chang P."/>
        </authorList>
    </citation>
    <scope>NUCLEOTIDE SEQUENCE [LARGE SCALE GENOMIC DNA]</scope>
    <source>
        <tissue evidence="3">Whole</tissue>
    </source>
</reference>
<comment type="caution">
    <text evidence="3">The sequence shown here is derived from an EMBL/GenBank/DDBJ whole genome shotgun (WGS) entry which is preliminary data.</text>
</comment>
<dbReference type="AlphaFoldDB" id="A0A0J7KG29"/>
<name>A0A0J7KG29_LASNI</name>
<evidence type="ECO:0000313" key="3">
    <source>
        <dbReference type="EMBL" id="KMQ89388.1"/>
    </source>
</evidence>
<protein>
    <submittedName>
        <fullName evidence="3">Hyaluronan mediated motility receptor</fullName>
    </submittedName>
</protein>
<proteinExistence type="predicted"/>
<dbReference type="OrthoDB" id="419631at2759"/>
<evidence type="ECO:0000256" key="1">
    <source>
        <dbReference type="SAM" id="Coils"/>
    </source>
</evidence>
<dbReference type="PaxDb" id="67767-A0A0J7KG29"/>
<dbReference type="Proteomes" id="UP000036403">
    <property type="component" value="Unassembled WGS sequence"/>
</dbReference>
<dbReference type="EMBL" id="LBMM01007829">
    <property type="protein sequence ID" value="KMQ89388.1"/>
    <property type="molecule type" value="Genomic_DNA"/>
</dbReference>
<keyword evidence="3" id="KW-0675">Receptor</keyword>
<keyword evidence="1" id="KW-0175">Coiled coil</keyword>
<evidence type="ECO:0000256" key="2">
    <source>
        <dbReference type="SAM" id="MobiDB-lite"/>
    </source>
</evidence>
<keyword evidence="4" id="KW-1185">Reference proteome</keyword>
<feature type="coiled-coil region" evidence="1">
    <location>
        <begin position="215"/>
        <end position="363"/>
    </location>
</feature>
<sequence>MSFSKARIQRFNELGSEAPPPGAYDPKFDNKVKGSVIEKSDRFLDARSTSSAECNASIASGKSNTITSTSVFRAPQVPRKRLITKSTEPVCPKAKNGHTFCIKNQNMKYGSNQQLADLQVECLNKDKTIQEHEKHIEEMKEDVLKLEAEIEKLHKKQNEIEVQHTKDIEAMAKLQQEIIGNHDDKHQAEVQLLRFQLLEASEEKEREISIRKTMETELRNRATELSRKITALEAELCAKKEENKTMIEALETRIEELLNTLKAMERDHDTEIGLLQKEKNQLDVCITDLTQERSNLESKLEIKQNVILELQAQLSALQCELDELKTEYEKLADDSIKRISDLADKHEKEIQHLKNDFLKEKKKLLTENEKN</sequence>